<dbReference type="EC" id="1.8.98.2" evidence="2 9"/>
<evidence type="ECO:0000256" key="3">
    <source>
        <dbReference type="ARBA" id="ARBA00022741"/>
    </source>
</evidence>
<evidence type="ECO:0000256" key="8">
    <source>
        <dbReference type="ARBA" id="ARBA00047514"/>
    </source>
</evidence>
<evidence type="ECO:0000259" key="12">
    <source>
        <dbReference type="SMART" id="SM00470"/>
    </source>
</evidence>
<dbReference type="CDD" id="cd16395">
    <property type="entry name" value="Srx"/>
    <property type="match status" value="1"/>
</dbReference>
<gene>
    <name evidence="13" type="ORF">INT45_008236</name>
</gene>
<evidence type="ECO:0000256" key="6">
    <source>
        <dbReference type="ARBA" id="ARBA00023002"/>
    </source>
</evidence>
<dbReference type="GO" id="GO:0034599">
    <property type="term" value="P:cellular response to oxidative stress"/>
    <property type="evidence" value="ECO:0007669"/>
    <property type="project" value="TreeGrafter"/>
</dbReference>
<feature type="binding site" evidence="10">
    <location>
        <begin position="81"/>
        <end position="84"/>
    </location>
    <ligand>
        <name>ATP</name>
        <dbReference type="ChEBI" id="CHEBI:30616"/>
    </ligand>
</feature>
<keyword evidence="3 9" id="KW-0547">Nucleotide-binding</keyword>
<dbReference type="PANTHER" id="PTHR21348">
    <property type="match status" value="1"/>
</dbReference>
<evidence type="ECO:0000313" key="13">
    <source>
        <dbReference type="EMBL" id="KAG2223035.1"/>
    </source>
</evidence>
<dbReference type="SUPFAM" id="SSF110849">
    <property type="entry name" value="ParB/Sulfiredoxin"/>
    <property type="match status" value="1"/>
</dbReference>
<keyword evidence="14" id="KW-1185">Reference proteome</keyword>
<comment type="caution">
    <text evidence="13">The sequence shown here is derived from an EMBL/GenBank/DDBJ whole genome shotgun (WGS) entry which is preliminary data.</text>
</comment>
<keyword evidence="4 9" id="KW-0067">ATP-binding</keyword>
<name>A0A8H7S6I5_9FUNG</name>
<dbReference type="InterPro" id="IPR016692">
    <property type="entry name" value="Sulfiredoxin"/>
</dbReference>
<sequence length="121" mass="13662">MTTGSSKNQVDNFSIHGHSIGEVYNIPMTAINRPIPSILDREKVEGMKKAMQTEEQKDDLTPIDVHHVQYKGEDYYFAFGGCHRWAAHKELGKEKIRGKLINTPPSMIKNYLGASSPFKDV</sequence>
<keyword evidence="6 9" id="KW-0560">Oxidoreductase</keyword>
<dbReference type="OrthoDB" id="10023328at2759"/>
<evidence type="ECO:0000256" key="5">
    <source>
        <dbReference type="ARBA" id="ARBA00022862"/>
    </source>
</evidence>
<dbReference type="AlphaFoldDB" id="A0A8H7S6I5"/>
<reference evidence="13 14" key="1">
    <citation type="submission" date="2020-12" db="EMBL/GenBank/DDBJ databases">
        <title>Metabolic potential, ecology and presence of endohyphal bacteria is reflected in genomic diversity of Mucoromycotina.</title>
        <authorList>
            <person name="Muszewska A."/>
            <person name="Okrasinska A."/>
            <person name="Steczkiewicz K."/>
            <person name="Drgas O."/>
            <person name="Orlowska M."/>
            <person name="Perlinska-Lenart U."/>
            <person name="Aleksandrzak-Piekarczyk T."/>
            <person name="Szatraj K."/>
            <person name="Zielenkiewicz U."/>
            <person name="Pilsyk S."/>
            <person name="Malc E."/>
            <person name="Mieczkowski P."/>
            <person name="Kruszewska J.S."/>
            <person name="Biernat P."/>
            <person name="Pawlowska J."/>
        </authorList>
    </citation>
    <scope>NUCLEOTIDE SEQUENCE [LARGE SCALE GENOMIC DNA]</scope>
    <source>
        <strain evidence="13 14">CBS 142.35</strain>
    </source>
</reference>
<proteinExistence type="inferred from homology"/>
<feature type="disulfide bond" description="Interchain" evidence="11">
    <location>
        <position position="82"/>
    </location>
</feature>
<keyword evidence="5 9" id="KW-0049">Antioxidant</keyword>
<dbReference type="Pfam" id="PF02195">
    <property type="entry name" value="ParB_N"/>
    <property type="match status" value="1"/>
</dbReference>
<evidence type="ECO:0000256" key="7">
    <source>
        <dbReference type="ARBA" id="ARBA00023157"/>
    </source>
</evidence>
<evidence type="ECO:0000313" key="14">
    <source>
        <dbReference type="Proteomes" id="UP000646827"/>
    </source>
</evidence>
<keyword evidence="7 11" id="KW-1015">Disulfide bond</keyword>
<evidence type="ECO:0000256" key="2">
    <source>
        <dbReference type="ARBA" id="ARBA00013055"/>
    </source>
</evidence>
<dbReference type="GO" id="GO:0005737">
    <property type="term" value="C:cytoplasm"/>
    <property type="evidence" value="ECO:0007669"/>
    <property type="project" value="TreeGrafter"/>
</dbReference>
<dbReference type="Gene3D" id="3.90.1530.10">
    <property type="entry name" value="Conserved hypothetical protein from pyrococcus furiosus pfu- 392566-001, ParB domain"/>
    <property type="match status" value="1"/>
</dbReference>
<dbReference type="InterPro" id="IPR003115">
    <property type="entry name" value="ParB_N"/>
</dbReference>
<dbReference type="PIRSF" id="PIRSF017267">
    <property type="entry name" value="Sulfiredoxin"/>
    <property type="match status" value="1"/>
</dbReference>
<dbReference type="GO" id="GO:0005524">
    <property type="term" value="F:ATP binding"/>
    <property type="evidence" value="ECO:0007669"/>
    <property type="project" value="UniProtKB-KW"/>
</dbReference>
<evidence type="ECO:0000256" key="4">
    <source>
        <dbReference type="ARBA" id="ARBA00022840"/>
    </source>
</evidence>
<evidence type="ECO:0000256" key="9">
    <source>
        <dbReference type="PIRNR" id="PIRNR017267"/>
    </source>
</evidence>
<dbReference type="EMBL" id="JAEPRB010000069">
    <property type="protein sequence ID" value="KAG2223035.1"/>
    <property type="molecule type" value="Genomic_DNA"/>
</dbReference>
<feature type="domain" description="ParB-like N-terminal" evidence="12">
    <location>
        <begin position="24"/>
        <end position="111"/>
    </location>
</feature>
<evidence type="ECO:0000256" key="11">
    <source>
        <dbReference type="PIRSR" id="PIRSR017267-2"/>
    </source>
</evidence>
<comment type="catalytic activity">
    <reaction evidence="8 9">
        <text>S-hydroxy-S-oxy-L-cysteinyl-[peroxiredoxin] + [protein]-dithiol + ATP = S-hydroxy-L-cysteinyl-[peroxiredoxin] + [protein]-disulfide + ADP + phosphate</text>
        <dbReference type="Rhea" id="RHEA:17545"/>
        <dbReference type="Rhea" id="RHEA-COMP:10593"/>
        <dbReference type="Rhea" id="RHEA-COMP:10594"/>
        <dbReference type="Rhea" id="RHEA-COMP:13681"/>
        <dbReference type="Rhea" id="RHEA-COMP:17976"/>
        <dbReference type="ChEBI" id="CHEBI:29950"/>
        <dbReference type="ChEBI" id="CHEBI:30616"/>
        <dbReference type="ChEBI" id="CHEBI:43474"/>
        <dbReference type="ChEBI" id="CHEBI:50058"/>
        <dbReference type="ChEBI" id="CHEBI:61973"/>
        <dbReference type="ChEBI" id="CHEBI:61974"/>
        <dbReference type="ChEBI" id="CHEBI:456216"/>
        <dbReference type="EC" id="1.8.98.2"/>
    </reaction>
</comment>
<dbReference type="Proteomes" id="UP000646827">
    <property type="component" value="Unassembled WGS sequence"/>
</dbReference>
<comment type="similarity">
    <text evidence="1 9">Belongs to the sulfiredoxin family.</text>
</comment>
<dbReference type="InterPro" id="IPR036086">
    <property type="entry name" value="ParB/Sulfiredoxin_sf"/>
</dbReference>
<organism evidence="13 14">
    <name type="scientific">Circinella minor</name>
    <dbReference type="NCBI Taxonomy" id="1195481"/>
    <lineage>
        <taxon>Eukaryota</taxon>
        <taxon>Fungi</taxon>
        <taxon>Fungi incertae sedis</taxon>
        <taxon>Mucoromycota</taxon>
        <taxon>Mucoromycotina</taxon>
        <taxon>Mucoromycetes</taxon>
        <taxon>Mucorales</taxon>
        <taxon>Lichtheimiaceae</taxon>
        <taxon>Circinella</taxon>
    </lineage>
</organism>
<dbReference type="SMART" id="SM00470">
    <property type="entry name" value="ParB"/>
    <property type="match status" value="1"/>
</dbReference>
<protein>
    <recommendedName>
        <fullName evidence="2 9">Sulfiredoxin</fullName>
        <ecNumber evidence="2 9">1.8.98.2</ecNumber>
    </recommendedName>
</protein>
<dbReference type="GO" id="GO:0032542">
    <property type="term" value="F:sulfiredoxin activity"/>
    <property type="evidence" value="ECO:0007669"/>
    <property type="project" value="UniProtKB-EC"/>
</dbReference>
<dbReference type="PANTHER" id="PTHR21348:SF2">
    <property type="entry name" value="SULFIREDOXIN-1"/>
    <property type="match status" value="1"/>
</dbReference>
<accession>A0A8H7S6I5</accession>
<evidence type="ECO:0000256" key="1">
    <source>
        <dbReference type="ARBA" id="ARBA00009609"/>
    </source>
</evidence>
<evidence type="ECO:0000256" key="10">
    <source>
        <dbReference type="PIRSR" id="PIRSR017267-1"/>
    </source>
</evidence>